<dbReference type="InterPro" id="IPR013106">
    <property type="entry name" value="Ig_V-set"/>
</dbReference>
<dbReference type="SMART" id="SM00406">
    <property type="entry name" value="IGv"/>
    <property type="match status" value="2"/>
</dbReference>
<evidence type="ECO:0000256" key="1">
    <source>
        <dbReference type="SAM" id="MobiDB-lite"/>
    </source>
</evidence>
<dbReference type="InterPro" id="IPR050150">
    <property type="entry name" value="IgV_Light_Chain"/>
</dbReference>
<comment type="caution">
    <text evidence="3">The sequence shown here is derived from an EMBL/GenBank/DDBJ whole genome shotgun (WGS) entry which is preliminary data.</text>
</comment>
<organism evidence="3 4">
    <name type="scientific">Chloebia gouldiae</name>
    <name type="common">Gouldian finch</name>
    <name type="synonym">Erythrura gouldiae</name>
    <dbReference type="NCBI Taxonomy" id="44316"/>
    <lineage>
        <taxon>Eukaryota</taxon>
        <taxon>Metazoa</taxon>
        <taxon>Chordata</taxon>
        <taxon>Craniata</taxon>
        <taxon>Vertebrata</taxon>
        <taxon>Euteleostomi</taxon>
        <taxon>Archelosauria</taxon>
        <taxon>Archosauria</taxon>
        <taxon>Dinosauria</taxon>
        <taxon>Saurischia</taxon>
        <taxon>Theropoda</taxon>
        <taxon>Coelurosauria</taxon>
        <taxon>Aves</taxon>
        <taxon>Neognathae</taxon>
        <taxon>Neoaves</taxon>
        <taxon>Telluraves</taxon>
        <taxon>Australaves</taxon>
        <taxon>Passeriformes</taxon>
        <taxon>Passeroidea</taxon>
        <taxon>Passeridae</taxon>
        <taxon>Chloebia</taxon>
    </lineage>
</organism>
<dbReference type="Gene3D" id="2.60.40.10">
    <property type="entry name" value="Immunoglobulins"/>
    <property type="match status" value="3"/>
</dbReference>
<proteinExistence type="predicted"/>
<gene>
    <name evidence="3" type="ORF">DV515_00018880</name>
</gene>
<protein>
    <recommendedName>
        <fullName evidence="2">Immunoglobulin V-set domain-containing protein</fullName>
    </recommendedName>
</protein>
<evidence type="ECO:0000313" key="3">
    <source>
        <dbReference type="EMBL" id="RLV62848.1"/>
    </source>
</evidence>
<feature type="region of interest" description="Disordered" evidence="1">
    <location>
        <begin position="615"/>
        <end position="640"/>
    </location>
</feature>
<feature type="non-terminal residue" evidence="3">
    <location>
        <position position="1"/>
    </location>
</feature>
<sequence length="853" mass="89453">GVSNCPRCWVSTAGYVPRLSSLSAWDEEERFQALAIAGVPGLGVAPRVSHIPVPLTDCLFSPLSSPSPGSLVEAAAVTQPPSVSAIVGDTDRITCSGGGSYYGWYQQKVPGSGPVTVIYENSKRPSGIPSRFSGSQSGSTGTLTITGVQAEDEAISVALSPNPSDLATDDHVLLLLTLCWDALDCVTLIYGSSNRPSGIPSRFSGSWSSNTGTLTITGVQAEDEAAGSCPLPRGMNVHDKAQEVTPPAPRTGMALPHPSPAACCFRLLPPAAAAAAEAEAEAVSAALPWPGWALIPSCFCSHDQVSFPQRVMFYCSAAASSPSRAMGPWAQEAYLTAWAGMCSQGNGSRPPYCLSPSVILGANEPGTNCLGYSMARTSRRCLAVPLSLSPDLDSSSLPNIRVRGRGAWDTVRSCSLWSCPRTPLPHTCSTQHFSHPGSSGLDTRAFARSPGFCHSPQLSHSSGLAQNPWICCRGSNNAYGWFQQKVPGSGPVTVIYADNQRPSGIPSRFSGSTSGSSNTLTITGVQAEDEAVYFCGGEDSSSTIGEVMQKPPAIADTSEESLLCLLDGGQTPTMALLLLPCMNPGTPLKLQVPAHSLQFGRGYLLETHLHGHITREGEAGGGSHSSGWDTSGDQGRGNSQHGKGETQAYCCCSRAPLGTTWSSICACVAVPAMGHMLCSSRETALPCPCQPGPWCPGHPGDSIVRDRKAPAHWAHDQLMGRHCWTLGLSAGLLLLGVSAGGFQAQSWGVSLLCVWGQALLHLGWWGWVWSGRGVRREARAGSGRDRRVGFAWRGRVLGGRGLKRESGSTAQPHHSGDAELVGLNHGHRCLGQTHCACAGPWGTGTPSCCPGRP</sequence>
<feature type="domain" description="Immunoglobulin V-set" evidence="2">
    <location>
        <begin position="90"/>
        <end position="157"/>
    </location>
</feature>
<dbReference type="AlphaFoldDB" id="A0A3L8Q6J9"/>
<evidence type="ECO:0000259" key="2">
    <source>
        <dbReference type="SMART" id="SM00406"/>
    </source>
</evidence>
<dbReference type="InterPro" id="IPR013783">
    <property type="entry name" value="Ig-like_fold"/>
</dbReference>
<feature type="compositionally biased region" description="Polar residues" evidence="1">
    <location>
        <begin position="628"/>
        <end position="640"/>
    </location>
</feature>
<feature type="domain" description="Immunoglobulin V-set" evidence="2">
    <location>
        <begin position="472"/>
        <end position="537"/>
    </location>
</feature>
<evidence type="ECO:0000313" key="4">
    <source>
        <dbReference type="Proteomes" id="UP000276834"/>
    </source>
</evidence>
<dbReference type="Proteomes" id="UP000276834">
    <property type="component" value="Unassembled WGS sequence"/>
</dbReference>
<accession>A0A3L8Q6J9</accession>
<dbReference type="PANTHER" id="PTHR23267">
    <property type="entry name" value="IMMUNOGLOBULIN LIGHT CHAIN"/>
    <property type="match status" value="1"/>
</dbReference>
<feature type="non-terminal residue" evidence="3">
    <location>
        <position position="853"/>
    </location>
</feature>
<dbReference type="InterPro" id="IPR036179">
    <property type="entry name" value="Ig-like_dom_sf"/>
</dbReference>
<reference evidence="3 4" key="1">
    <citation type="journal article" date="2018" name="Proc. R. Soc. B">
        <title>A non-coding region near Follistatin controls head colour polymorphism in the Gouldian finch.</title>
        <authorList>
            <person name="Toomey M.B."/>
            <person name="Marques C.I."/>
            <person name="Andrade P."/>
            <person name="Araujo P.M."/>
            <person name="Sabatino S."/>
            <person name="Gazda M.A."/>
            <person name="Afonso S."/>
            <person name="Lopes R.J."/>
            <person name="Corbo J.C."/>
            <person name="Carneiro M."/>
        </authorList>
    </citation>
    <scope>NUCLEOTIDE SEQUENCE [LARGE SCALE GENOMIC DNA]</scope>
    <source>
        <strain evidence="3">Red01</strain>
        <tissue evidence="3">Muscle</tissue>
    </source>
</reference>
<dbReference type="SUPFAM" id="SSF48726">
    <property type="entry name" value="Immunoglobulin"/>
    <property type="match status" value="3"/>
</dbReference>
<dbReference type="EMBL" id="QUSF01005059">
    <property type="protein sequence ID" value="RLV62848.1"/>
    <property type="molecule type" value="Genomic_DNA"/>
</dbReference>
<keyword evidence="4" id="KW-1185">Reference proteome</keyword>
<name>A0A3L8Q6J9_CHLGU</name>
<dbReference type="Pfam" id="PF07686">
    <property type="entry name" value="V-set"/>
    <property type="match status" value="2"/>
</dbReference>